<feature type="compositionally biased region" description="Basic and acidic residues" evidence="1">
    <location>
        <begin position="1319"/>
        <end position="1328"/>
    </location>
</feature>
<evidence type="ECO:0000313" key="4">
    <source>
        <dbReference type="Proteomes" id="UP000221165"/>
    </source>
</evidence>
<proteinExistence type="predicted"/>
<dbReference type="Proteomes" id="UP000221165">
    <property type="component" value="Unassembled WGS sequence"/>
</dbReference>
<feature type="compositionally biased region" description="Basic residues" evidence="1">
    <location>
        <begin position="1720"/>
        <end position="1731"/>
    </location>
</feature>
<feature type="region of interest" description="Disordered" evidence="1">
    <location>
        <begin position="369"/>
        <end position="403"/>
    </location>
</feature>
<keyword evidence="2" id="KW-1133">Transmembrane helix</keyword>
<gene>
    <name evidence="3" type="ORF">CSUI_001159</name>
</gene>
<feature type="region of interest" description="Disordered" evidence="1">
    <location>
        <begin position="1215"/>
        <end position="1259"/>
    </location>
</feature>
<feature type="region of interest" description="Disordered" evidence="1">
    <location>
        <begin position="726"/>
        <end position="778"/>
    </location>
</feature>
<feature type="compositionally biased region" description="Polar residues" evidence="1">
    <location>
        <begin position="309"/>
        <end position="318"/>
    </location>
</feature>
<dbReference type="GeneID" id="94424576"/>
<feature type="region of interest" description="Disordered" evidence="1">
    <location>
        <begin position="1682"/>
        <end position="1753"/>
    </location>
</feature>
<dbReference type="EMBL" id="MIGC01000459">
    <property type="protein sequence ID" value="PHJ24991.1"/>
    <property type="molecule type" value="Genomic_DNA"/>
</dbReference>
<feature type="transmembrane region" description="Helical" evidence="2">
    <location>
        <begin position="1050"/>
        <end position="1067"/>
    </location>
</feature>
<feature type="transmembrane region" description="Helical" evidence="2">
    <location>
        <begin position="1388"/>
        <end position="1410"/>
    </location>
</feature>
<feature type="region of interest" description="Disordered" evidence="1">
    <location>
        <begin position="220"/>
        <end position="336"/>
    </location>
</feature>
<feature type="transmembrane region" description="Helical" evidence="2">
    <location>
        <begin position="1422"/>
        <end position="1446"/>
    </location>
</feature>
<evidence type="ECO:0000256" key="2">
    <source>
        <dbReference type="SAM" id="Phobius"/>
    </source>
</evidence>
<comment type="caution">
    <text evidence="3">The sequence shown here is derived from an EMBL/GenBank/DDBJ whole genome shotgun (WGS) entry which is preliminary data.</text>
</comment>
<feature type="region of interest" description="Disordered" evidence="1">
    <location>
        <begin position="1316"/>
        <end position="1341"/>
    </location>
</feature>
<keyword evidence="2 3" id="KW-0812">Transmembrane</keyword>
<dbReference type="RefSeq" id="XP_067926663.1">
    <property type="nucleotide sequence ID" value="XM_068061365.1"/>
</dbReference>
<feature type="compositionally biased region" description="Basic and acidic residues" evidence="1">
    <location>
        <begin position="1494"/>
        <end position="1512"/>
    </location>
</feature>
<feature type="region of interest" description="Disordered" evidence="1">
    <location>
        <begin position="645"/>
        <end position="674"/>
    </location>
</feature>
<dbReference type="VEuPathDB" id="ToxoDB:CSUI_001159"/>
<sequence>MSSWLSAKINALGERVMDSVLDAVVQNQDVHLKNLQNMQQWNISRLVNRVVNAKYFYKQSNVEACPDFSGLFPSPPLSSPYGCLQTDSSSSSPVSRPPSSATPSLLVPRSPVGRLDVKINSCALVFFVAEGSKVLPHVAYLQRQQQNQHLVWQAVVHLENQEQRSPCIKMEKKKDAYAMNEILFNSEFQFDVRDLWADLCLDVCALKTKKHIIIHASNNSSAASGMAPSGGRGLRPQGATVADVGGEGDAPRSAGVTRGAGGERGKKKPRDAPQNLTGGGSSDQHDFRGDDTKPGHLSTPQLHVPPESLGQNPASPRLTSADGAGAPLSPRMAPPFSRGNDRYLYGRAIVPLASFLAACPPRWEAREGGESCAGGENGGDGTRKTQIPGKKKSEADGIENSGQPQVIRVSRRDFWVQLFPDNNRLAERKYLKPVRGFEEFGMRNPQSTLGFLHVSLSFEWIHRPIFSPLLSCLLPPAQSWVVPLRPEPHYIEAFAQRCKDVMEEPPRWTHLFFHSGGHLGDRTWLGSLCWLSLWLNLFYLICIAPLYQFPLCFGIAVVTVSFSYSLLRAKRFFRLACPPTSTVPVAAPPLSLPSLARVPCDRFPSSSVCSSSTSSSVPAPSSGAGVPLSSSALSTLSFPFFSLTPSQQSPSLRGVPEPASPAKTAETEHSRSDSCLGRADSFSLLRYRTQPLSLTTSYMSFDGEGEGQTRLSSSPFESLRVSKHENGTGAFLPAPLGESPEQQELDQSPYGWSGSDDAMEESPVTGGSGGIMNWGRGKEDDKDMLLRLHDEGEKRERRGDLDHPWSRTTEGSIGGSKGSDEFEEGGPLSSAAFKKRGGIAKKTSVASSTGGEAAWLKIGALTGFGGSAFAPLKGDEGSGGGREEKDSGGQDVGIEGGGEERDGGREVAWSDTGDGGSTKTGKHGRKGKKTLLSSGIGRVSKIRSPFGEIHLYVRESERGEQGIGDDGDEIWPVFADDEAEPLVQDQLNKLLELATGLQTVTGYLSSGLEKLRYAFNWEDPLLSSASVFLLLFHSLLWTFLLFVFSLVPLLVWRALLFAGLLILGFLTDPRLHAKVDRKLAQKKQQQTRGGELISGAKDERYQDSGIPSVSESRHRSIASSVASLDQGAGEERKSVIENEEGPSASRKSSKSNVSRWFLGSSENSARTHTKAAPPEKSGKEEITDYEGSRGLQQHPKEQPSSWMHVWGSFHPAVANSGSSSHGSEGGVPSKLCASASPTSFSSSSPPPGCNQASNGSASDGAASLKVIKPSSPWAVLDLSGLLGRSRGSSGARAVALSSSASSSSTTSNALSQAQILEVSRSERSHEGRSASAPADALSESGSHTAGYFGTKGSVPVRSDDLCSRDDDEKKPYFWSNVVQKISALLQGFGLYLVRLLVLRISGLCFFLFSGLKSVAQALHVRVFTPCLSLAEAVVTTYFALIHFWWLRLPDRREIEHRLIASTQVISSLDALVPLEGWSPASQAQVVAPVASVSPEDRYGGERPCPMERRTGDDGSGETKAGVTGTKVPVSQQGVSLAWGGYSGTKNHDSVGTSSGVSARVRAYLEKYFEERWERENPLAAAAYAAAPYLLPGSQVTPGSSNKPAADGTGGGSSSGPRGTRGRFFEEKSGSWKLGKHSSATAQDVDAVAARAASGGYAPETAAYVASLSPEELQRWQREQACLGLSPPHDGHKGRSKSPGGTPEERFLKDKVRSRSQSGGSHRHHRHHHHHDSRSSSRRGEGERRGKGSFEETLKTARGVVLGWGEDVAIVQRPSSRRRARRGEEKQQVSESPAQKRSAGSAGSGGGMGALTFPDFPGLELLFGKRKKEGEKAECRQEDHRDEDLRRRGVGENQ</sequence>
<feature type="compositionally biased region" description="Low complexity" evidence="1">
    <location>
        <begin position="1143"/>
        <end position="1155"/>
    </location>
</feature>
<protein>
    <submittedName>
        <fullName evidence="3">Transmembrane protein</fullName>
    </submittedName>
</protein>
<feature type="transmembrane region" description="Helical" evidence="2">
    <location>
        <begin position="1021"/>
        <end position="1044"/>
    </location>
</feature>
<accession>A0A2C6KLS9</accession>
<feature type="compositionally biased region" description="Basic and acidic residues" evidence="1">
    <location>
        <begin position="791"/>
        <end position="805"/>
    </location>
</feature>
<feature type="compositionally biased region" description="Basic and acidic residues" evidence="1">
    <location>
        <begin position="1827"/>
        <end position="1853"/>
    </location>
</feature>
<keyword evidence="2" id="KW-0472">Membrane</keyword>
<feature type="compositionally biased region" description="Basic and acidic residues" evidence="1">
    <location>
        <begin position="283"/>
        <end position="294"/>
    </location>
</feature>
<feature type="region of interest" description="Disordered" evidence="1">
    <location>
        <begin position="82"/>
        <end position="105"/>
    </location>
</feature>
<feature type="region of interest" description="Disordered" evidence="1">
    <location>
        <begin position="1079"/>
        <end position="1202"/>
    </location>
</feature>
<organism evidence="3 4">
    <name type="scientific">Cystoisospora suis</name>
    <dbReference type="NCBI Taxonomy" id="483139"/>
    <lineage>
        <taxon>Eukaryota</taxon>
        <taxon>Sar</taxon>
        <taxon>Alveolata</taxon>
        <taxon>Apicomplexa</taxon>
        <taxon>Conoidasida</taxon>
        <taxon>Coccidia</taxon>
        <taxon>Eucoccidiorida</taxon>
        <taxon>Eimeriorina</taxon>
        <taxon>Sarcocystidae</taxon>
        <taxon>Cystoisospora</taxon>
    </lineage>
</organism>
<feature type="compositionally biased region" description="Low complexity" evidence="1">
    <location>
        <begin position="88"/>
        <end position="104"/>
    </location>
</feature>
<feature type="region of interest" description="Disordered" evidence="1">
    <location>
        <begin position="1772"/>
        <end position="1853"/>
    </location>
</feature>
<feature type="compositionally biased region" description="Gly residues" evidence="1">
    <location>
        <begin position="371"/>
        <end position="380"/>
    </location>
</feature>
<feature type="region of interest" description="Disordered" evidence="1">
    <location>
        <begin position="791"/>
        <end position="829"/>
    </location>
</feature>
<name>A0A2C6KLS9_9APIC</name>
<feature type="region of interest" description="Disordered" evidence="1">
    <location>
        <begin position="1594"/>
        <end position="1641"/>
    </location>
</feature>
<feature type="compositionally biased region" description="Basic and acidic residues" evidence="1">
    <location>
        <begin position="1732"/>
        <end position="1753"/>
    </location>
</feature>
<feature type="region of interest" description="Disordered" evidence="1">
    <location>
        <begin position="872"/>
        <end position="928"/>
    </location>
</feature>
<feature type="region of interest" description="Disordered" evidence="1">
    <location>
        <begin position="1494"/>
        <end position="1523"/>
    </location>
</feature>
<dbReference type="OrthoDB" id="340611at2759"/>
<feature type="compositionally biased region" description="Basic and acidic residues" evidence="1">
    <location>
        <begin position="1702"/>
        <end position="1712"/>
    </location>
</feature>
<feature type="compositionally biased region" description="Basic and acidic residues" evidence="1">
    <location>
        <begin position="873"/>
        <end position="888"/>
    </location>
</feature>
<keyword evidence="4" id="KW-1185">Reference proteome</keyword>
<evidence type="ECO:0000313" key="3">
    <source>
        <dbReference type="EMBL" id="PHJ24991.1"/>
    </source>
</evidence>
<reference evidence="3 4" key="1">
    <citation type="journal article" date="2017" name="Int. J. Parasitol.">
        <title>The genome of the protozoan parasite Cystoisospora suis and a reverse vaccinology approach to identify vaccine candidates.</title>
        <authorList>
            <person name="Palmieri N."/>
            <person name="Shrestha A."/>
            <person name="Ruttkowski B."/>
            <person name="Beck T."/>
            <person name="Vogl C."/>
            <person name="Tomley F."/>
            <person name="Blake D.P."/>
            <person name="Joachim A."/>
        </authorList>
    </citation>
    <scope>NUCLEOTIDE SEQUENCE [LARGE SCALE GENOMIC DNA]</scope>
    <source>
        <strain evidence="3 4">Wien I</strain>
    </source>
</reference>
<evidence type="ECO:0000256" key="1">
    <source>
        <dbReference type="SAM" id="MobiDB-lite"/>
    </source>
</evidence>
<feature type="compositionally biased region" description="Low complexity" evidence="1">
    <location>
        <begin position="1216"/>
        <end position="1243"/>
    </location>
</feature>